<name>A0AAE2D5V3_SCHME</name>
<feature type="region of interest" description="Disordered" evidence="1">
    <location>
        <begin position="78"/>
        <end position="102"/>
    </location>
</feature>
<evidence type="ECO:0000313" key="2">
    <source>
        <dbReference type="EMBL" id="KAK4472481.1"/>
    </source>
</evidence>
<dbReference type="Proteomes" id="UP001292079">
    <property type="component" value="Unassembled WGS sequence"/>
</dbReference>
<dbReference type="EMBL" id="JALJAT010000002">
    <property type="protein sequence ID" value="KAK4472481.1"/>
    <property type="molecule type" value="Genomic_DNA"/>
</dbReference>
<gene>
    <name evidence="2" type="ORF">MN116_002679</name>
</gene>
<sequence length="116" mass="13271">MFIRQFVSDISSEELDRLFSEALGEHETIVPPQHSRYDNKSHGNNSSNIIDTEYPHILNQEVDKLDSQPRLWAMESEYATDDDESSDITGVVYPAPATTNNNDVEHEGFVFVRKQN</sequence>
<feature type="region of interest" description="Disordered" evidence="1">
    <location>
        <begin position="29"/>
        <end position="54"/>
    </location>
</feature>
<organism evidence="2 3">
    <name type="scientific">Schistosoma mekongi</name>
    <name type="common">Parasitic worm</name>
    <dbReference type="NCBI Taxonomy" id="38744"/>
    <lineage>
        <taxon>Eukaryota</taxon>
        <taxon>Metazoa</taxon>
        <taxon>Spiralia</taxon>
        <taxon>Lophotrochozoa</taxon>
        <taxon>Platyhelminthes</taxon>
        <taxon>Trematoda</taxon>
        <taxon>Digenea</taxon>
        <taxon>Strigeidida</taxon>
        <taxon>Schistosomatoidea</taxon>
        <taxon>Schistosomatidae</taxon>
        <taxon>Schistosoma</taxon>
    </lineage>
</organism>
<dbReference type="AlphaFoldDB" id="A0AAE2D5V3"/>
<evidence type="ECO:0000256" key="1">
    <source>
        <dbReference type="SAM" id="MobiDB-lite"/>
    </source>
</evidence>
<keyword evidence="3" id="KW-1185">Reference proteome</keyword>
<evidence type="ECO:0000313" key="3">
    <source>
        <dbReference type="Proteomes" id="UP001292079"/>
    </source>
</evidence>
<reference evidence="2" key="2">
    <citation type="journal article" date="2023" name="Infect Dis Poverty">
        <title>Chromosome-scale genome of the human blood fluke Schistosoma mekongi and its implications for public health.</title>
        <authorList>
            <person name="Zhou M."/>
            <person name="Xu L."/>
            <person name="Xu D."/>
            <person name="Chen W."/>
            <person name="Khan J."/>
            <person name="Hu Y."/>
            <person name="Huang H."/>
            <person name="Wei H."/>
            <person name="Zhang Y."/>
            <person name="Chusongsang P."/>
            <person name="Tanasarnprasert K."/>
            <person name="Hu X."/>
            <person name="Limpanont Y."/>
            <person name="Lv Z."/>
        </authorList>
    </citation>
    <scope>NUCLEOTIDE SEQUENCE</scope>
    <source>
        <strain evidence="2">LV_2022a</strain>
    </source>
</reference>
<proteinExistence type="predicted"/>
<accession>A0AAE2D5V3</accession>
<comment type="caution">
    <text evidence="2">The sequence shown here is derived from an EMBL/GenBank/DDBJ whole genome shotgun (WGS) entry which is preliminary data.</text>
</comment>
<reference evidence="2" key="1">
    <citation type="submission" date="2022-04" db="EMBL/GenBank/DDBJ databases">
        <authorList>
            <person name="Xu L."/>
            <person name="Lv Z."/>
        </authorList>
    </citation>
    <scope>NUCLEOTIDE SEQUENCE</scope>
    <source>
        <strain evidence="2">LV_2022a</strain>
    </source>
</reference>
<protein>
    <submittedName>
        <fullName evidence="2">Uncharacterized protein</fullName>
    </submittedName>
</protein>